<evidence type="ECO:0000256" key="4">
    <source>
        <dbReference type="ARBA" id="ARBA00023163"/>
    </source>
</evidence>
<dbReference type="Gene3D" id="1.10.1660.10">
    <property type="match status" value="1"/>
</dbReference>
<dbReference type="eggNOG" id="COG0789">
    <property type="taxonomic scope" value="Bacteria"/>
</dbReference>
<dbReference type="Pfam" id="PF13411">
    <property type="entry name" value="MerR_1"/>
    <property type="match status" value="1"/>
</dbReference>
<keyword evidence="2" id="KW-0805">Transcription regulation</keyword>
<evidence type="ECO:0000256" key="1">
    <source>
        <dbReference type="ARBA" id="ARBA00022491"/>
    </source>
</evidence>
<feature type="domain" description="HTH merR-type" evidence="6">
    <location>
        <begin position="18"/>
        <end position="87"/>
    </location>
</feature>
<evidence type="ECO:0000256" key="5">
    <source>
        <dbReference type="SAM" id="Coils"/>
    </source>
</evidence>
<keyword evidence="3" id="KW-0238">DNA-binding</keyword>
<reference evidence="7 8" key="1">
    <citation type="submission" date="2012-05" db="EMBL/GenBank/DDBJ databases">
        <title>Finished chromosome of genome of Chamaesiphon sp. PCC 6605.</title>
        <authorList>
            <consortium name="US DOE Joint Genome Institute"/>
            <person name="Gugger M."/>
            <person name="Coursin T."/>
            <person name="Rippka R."/>
            <person name="Tandeau De Marsac N."/>
            <person name="Huntemann M."/>
            <person name="Wei C.-L."/>
            <person name="Han J."/>
            <person name="Detter J.C."/>
            <person name="Han C."/>
            <person name="Tapia R."/>
            <person name="Chen A."/>
            <person name="Kyrpides N."/>
            <person name="Mavromatis K."/>
            <person name="Markowitz V."/>
            <person name="Szeto E."/>
            <person name="Ivanova N."/>
            <person name="Pagani I."/>
            <person name="Pati A."/>
            <person name="Goodwin L."/>
            <person name="Nordberg H.P."/>
            <person name="Cantor M.N."/>
            <person name="Hua S.X."/>
            <person name="Woyke T."/>
            <person name="Kerfeld C.A."/>
        </authorList>
    </citation>
    <scope>NUCLEOTIDE SEQUENCE [LARGE SCALE GENOMIC DNA]</scope>
    <source>
        <strain evidence="8">ATCC 27169 / PCC 6605</strain>
    </source>
</reference>
<keyword evidence="8" id="KW-1185">Reference proteome</keyword>
<sequence length="164" mass="18569">MITLATEIDRQKSSSKKLLKIGEVAKQTDVEVGTIRYYESLGLLIPIERSDNGYRYYDDEAIERLKFIKKAQSLRFSLAEIHQVLGVRSSGSPACPIVKGLLKQKIAGLEQQIELMKEMKQELEAYQSRWESRPLDNPSGKDLCSMIGEVIDRDLPTHQSRSVG</sequence>
<evidence type="ECO:0000313" key="7">
    <source>
        <dbReference type="EMBL" id="AFY92812.1"/>
    </source>
</evidence>
<dbReference type="AlphaFoldDB" id="K9UCK4"/>
<accession>K9UCK4</accession>
<gene>
    <name evidence="7" type="ORF">Cha6605_1674</name>
</gene>
<dbReference type="SMART" id="SM00422">
    <property type="entry name" value="HTH_MERR"/>
    <property type="match status" value="1"/>
</dbReference>
<dbReference type="GO" id="GO:0003700">
    <property type="term" value="F:DNA-binding transcription factor activity"/>
    <property type="evidence" value="ECO:0007669"/>
    <property type="project" value="InterPro"/>
</dbReference>
<name>K9UCK4_CHAP6</name>
<dbReference type="PRINTS" id="PR00040">
    <property type="entry name" value="HTHMERR"/>
</dbReference>
<dbReference type="HOGENOM" id="CLU_060077_2_2_3"/>
<dbReference type="PROSITE" id="PS50937">
    <property type="entry name" value="HTH_MERR_2"/>
    <property type="match status" value="1"/>
</dbReference>
<keyword evidence="4" id="KW-0804">Transcription</keyword>
<proteinExistence type="predicted"/>
<dbReference type="RefSeq" id="WP_015158986.1">
    <property type="nucleotide sequence ID" value="NC_019697.1"/>
</dbReference>
<dbReference type="InterPro" id="IPR009061">
    <property type="entry name" value="DNA-bd_dom_put_sf"/>
</dbReference>
<feature type="coiled-coil region" evidence="5">
    <location>
        <begin position="99"/>
        <end position="129"/>
    </location>
</feature>
<dbReference type="Proteomes" id="UP000010366">
    <property type="component" value="Chromosome"/>
</dbReference>
<dbReference type="PANTHER" id="PTHR30204">
    <property type="entry name" value="REDOX-CYCLING DRUG-SENSING TRANSCRIPTIONAL ACTIVATOR SOXR"/>
    <property type="match status" value="1"/>
</dbReference>
<dbReference type="CDD" id="cd04770">
    <property type="entry name" value="HTH_HMRTR"/>
    <property type="match status" value="1"/>
</dbReference>
<dbReference type="KEGG" id="cmp:Cha6605_1674"/>
<evidence type="ECO:0000259" key="6">
    <source>
        <dbReference type="PROSITE" id="PS50937"/>
    </source>
</evidence>
<dbReference type="PANTHER" id="PTHR30204:SF69">
    <property type="entry name" value="MERR-FAMILY TRANSCRIPTIONAL REGULATOR"/>
    <property type="match status" value="1"/>
</dbReference>
<protein>
    <submittedName>
        <fullName evidence="7">Putative transcriptional regulator</fullName>
    </submittedName>
</protein>
<keyword evidence="1" id="KW-0678">Repressor</keyword>
<dbReference type="OrthoDB" id="9791488at2"/>
<dbReference type="EMBL" id="CP003600">
    <property type="protein sequence ID" value="AFY92812.1"/>
    <property type="molecule type" value="Genomic_DNA"/>
</dbReference>
<dbReference type="SUPFAM" id="SSF46955">
    <property type="entry name" value="Putative DNA-binding domain"/>
    <property type="match status" value="1"/>
</dbReference>
<organism evidence="7 8">
    <name type="scientific">Chamaesiphon minutus (strain ATCC 27169 / PCC 6605)</name>
    <dbReference type="NCBI Taxonomy" id="1173020"/>
    <lineage>
        <taxon>Bacteria</taxon>
        <taxon>Bacillati</taxon>
        <taxon>Cyanobacteriota</taxon>
        <taxon>Cyanophyceae</taxon>
        <taxon>Gomontiellales</taxon>
        <taxon>Chamaesiphonaceae</taxon>
        <taxon>Chamaesiphon</taxon>
    </lineage>
</organism>
<evidence type="ECO:0000256" key="2">
    <source>
        <dbReference type="ARBA" id="ARBA00023015"/>
    </source>
</evidence>
<evidence type="ECO:0000313" key="8">
    <source>
        <dbReference type="Proteomes" id="UP000010366"/>
    </source>
</evidence>
<dbReference type="InterPro" id="IPR000551">
    <property type="entry name" value="MerR-type_HTH_dom"/>
</dbReference>
<keyword evidence="5" id="KW-0175">Coiled coil</keyword>
<dbReference type="GO" id="GO:0003677">
    <property type="term" value="F:DNA binding"/>
    <property type="evidence" value="ECO:0007669"/>
    <property type="project" value="UniProtKB-KW"/>
</dbReference>
<dbReference type="STRING" id="1173020.Cha6605_1674"/>
<evidence type="ECO:0000256" key="3">
    <source>
        <dbReference type="ARBA" id="ARBA00023125"/>
    </source>
</evidence>
<dbReference type="InterPro" id="IPR047057">
    <property type="entry name" value="MerR_fam"/>
</dbReference>